<evidence type="ECO:0000313" key="2">
    <source>
        <dbReference type="EMBL" id="GGQ98089.1"/>
    </source>
</evidence>
<accession>A0A918C0H0</accession>
<organism evidence="2 3">
    <name type="scientific">Deinococcus ruber</name>
    <dbReference type="NCBI Taxonomy" id="1848197"/>
    <lineage>
        <taxon>Bacteria</taxon>
        <taxon>Thermotogati</taxon>
        <taxon>Deinococcota</taxon>
        <taxon>Deinococci</taxon>
        <taxon>Deinococcales</taxon>
        <taxon>Deinococcaceae</taxon>
        <taxon>Deinococcus</taxon>
    </lineage>
</organism>
<protein>
    <recommendedName>
        <fullName evidence="1">DUF4357 domain-containing protein</fullName>
    </recommendedName>
</protein>
<evidence type="ECO:0000259" key="1">
    <source>
        <dbReference type="Pfam" id="PF14267"/>
    </source>
</evidence>
<comment type="caution">
    <text evidence="2">The sequence shown here is derived from an EMBL/GenBank/DDBJ whole genome shotgun (WGS) entry which is preliminary data.</text>
</comment>
<dbReference type="Pfam" id="PF14267">
    <property type="entry name" value="DUF4357"/>
    <property type="match status" value="1"/>
</dbReference>
<gene>
    <name evidence="2" type="ORF">GCM10008957_07980</name>
</gene>
<dbReference type="AlphaFoldDB" id="A0A918C0H0"/>
<evidence type="ECO:0000313" key="3">
    <source>
        <dbReference type="Proteomes" id="UP000603865"/>
    </source>
</evidence>
<reference evidence="2" key="1">
    <citation type="journal article" date="2014" name="Int. J. Syst. Evol. Microbiol.">
        <title>Complete genome sequence of Corynebacterium casei LMG S-19264T (=DSM 44701T), isolated from a smear-ripened cheese.</title>
        <authorList>
            <consortium name="US DOE Joint Genome Institute (JGI-PGF)"/>
            <person name="Walter F."/>
            <person name="Albersmeier A."/>
            <person name="Kalinowski J."/>
            <person name="Ruckert C."/>
        </authorList>
    </citation>
    <scope>NUCLEOTIDE SEQUENCE</scope>
    <source>
        <strain evidence="2">JCM 31311</strain>
    </source>
</reference>
<proteinExistence type="predicted"/>
<dbReference type="Proteomes" id="UP000603865">
    <property type="component" value="Unassembled WGS sequence"/>
</dbReference>
<reference evidence="2" key="2">
    <citation type="submission" date="2020-09" db="EMBL/GenBank/DDBJ databases">
        <authorList>
            <person name="Sun Q."/>
            <person name="Ohkuma M."/>
        </authorList>
    </citation>
    <scope>NUCLEOTIDE SEQUENCE</scope>
    <source>
        <strain evidence="2">JCM 31311</strain>
    </source>
</reference>
<dbReference type="InterPro" id="IPR025579">
    <property type="entry name" value="DUF4357"/>
</dbReference>
<sequence length="357" mass="39850">MEIAGWLTTTPNPGEAVVRQAIALRLLQACGFDIWNPQTVIPEETDKAGFRPDLRMVAGEHGFVLELKGMNVGIHEKDYSQVASYAGLRGIRWAMLTDGRVWVVLDEHLKGPYLKREVLKLELNRQDAAPFAEDITLLLDEQRWRSGTFEESLTQILARQQRRQDVAQVLKESRPVVEKVQREYGIGTFENAVAASLKMGLITAAGRDSLLGIGTNPDQHVENTNLKHEKTPQINQIRTDTRKAIKKVPVVFSYRVEEATAQAFYSPETGRWIVTSGSTVVSEVKSYARGVAKSRSNLLAAGKLERLDDGRLRFTQDVEYLSPSAAAGDISGGAKNGWDVWKDEHGRSAQYHRPQQS</sequence>
<feature type="domain" description="DUF4357" evidence="1">
    <location>
        <begin position="295"/>
        <end position="348"/>
    </location>
</feature>
<name>A0A918C0H0_9DEIO</name>
<dbReference type="EMBL" id="BMQL01000003">
    <property type="protein sequence ID" value="GGQ98089.1"/>
    <property type="molecule type" value="Genomic_DNA"/>
</dbReference>
<keyword evidence="3" id="KW-1185">Reference proteome</keyword>